<dbReference type="InterPro" id="IPR036259">
    <property type="entry name" value="MFS_trans_sf"/>
</dbReference>
<dbReference type="CDD" id="cd17502">
    <property type="entry name" value="MFS_Azr1_MDR_like"/>
    <property type="match status" value="1"/>
</dbReference>
<dbReference type="GO" id="GO:0005886">
    <property type="term" value="C:plasma membrane"/>
    <property type="evidence" value="ECO:0007669"/>
    <property type="project" value="UniProtKB-SubCell"/>
</dbReference>
<proteinExistence type="predicted"/>
<dbReference type="PANTHER" id="PTHR23501:SF197">
    <property type="entry name" value="COMD"/>
    <property type="match status" value="1"/>
</dbReference>
<reference evidence="10" key="1">
    <citation type="submission" date="2011-06" db="EMBL/GenBank/DDBJ databases">
        <title>Complete genome sequence of Paenibacillus mucilaginosus KNP414.</title>
        <authorList>
            <person name="Wang J."/>
            <person name="Hu S."/>
            <person name="Hu X."/>
            <person name="Zhang B."/>
            <person name="Dong D."/>
            <person name="Zhang S."/>
            <person name="Zhao K."/>
            <person name="Wu D."/>
        </authorList>
    </citation>
    <scope>NUCLEOTIDE SEQUENCE [LARGE SCALE GENOMIC DNA]</scope>
    <source>
        <strain evidence="10">KNP414</strain>
    </source>
</reference>
<dbReference type="Pfam" id="PF07690">
    <property type="entry name" value="MFS_1"/>
    <property type="match status" value="1"/>
</dbReference>
<feature type="transmembrane region" description="Helical" evidence="7">
    <location>
        <begin position="326"/>
        <end position="346"/>
    </location>
</feature>
<keyword evidence="2" id="KW-0813">Transport</keyword>
<evidence type="ECO:0000256" key="7">
    <source>
        <dbReference type="SAM" id="Phobius"/>
    </source>
</evidence>
<dbReference type="HOGENOM" id="CLU_000960_22_3_9"/>
<feature type="transmembrane region" description="Helical" evidence="7">
    <location>
        <begin position="134"/>
        <end position="156"/>
    </location>
</feature>
<comment type="subcellular location">
    <subcellularLocation>
        <location evidence="1">Cell membrane</location>
        <topology evidence="1">Multi-pass membrane protein</topology>
    </subcellularLocation>
</comment>
<dbReference type="PROSITE" id="PS50850">
    <property type="entry name" value="MFS"/>
    <property type="match status" value="1"/>
</dbReference>
<dbReference type="NCBIfam" id="TIGR00711">
    <property type="entry name" value="efflux_EmrB"/>
    <property type="match status" value="1"/>
</dbReference>
<dbReference type="SUPFAM" id="SSF103473">
    <property type="entry name" value="MFS general substrate transporter"/>
    <property type="match status" value="1"/>
</dbReference>
<evidence type="ECO:0000256" key="5">
    <source>
        <dbReference type="ARBA" id="ARBA00022989"/>
    </source>
</evidence>
<dbReference type="Gene3D" id="1.20.1720.10">
    <property type="entry name" value="Multidrug resistance protein D"/>
    <property type="match status" value="1"/>
</dbReference>
<dbReference type="Gene3D" id="1.20.1250.20">
    <property type="entry name" value="MFS general substrate transporter like domains"/>
    <property type="match status" value="1"/>
</dbReference>
<dbReference type="EMBL" id="CP002869">
    <property type="protein sequence ID" value="AEI43817.1"/>
    <property type="molecule type" value="Genomic_DNA"/>
</dbReference>
<dbReference type="AlphaFoldDB" id="F8FE58"/>
<name>F8FE58_PAEMK</name>
<reference evidence="9 10" key="2">
    <citation type="journal article" date="2013" name="Genome Announc.">
        <title>Genome Sequence of Growth-Improving Paenibacillus mucilaginosus Strain KNP414.</title>
        <authorList>
            <person name="Lu J.J."/>
            <person name="Wang J.F."/>
            <person name="Hu X.F."/>
        </authorList>
    </citation>
    <scope>NUCLEOTIDE SEQUENCE [LARGE SCALE GENOMIC DNA]</scope>
    <source>
        <strain evidence="9 10">KNP414</strain>
    </source>
</reference>
<evidence type="ECO:0000256" key="3">
    <source>
        <dbReference type="ARBA" id="ARBA00022475"/>
    </source>
</evidence>
<dbReference type="GO" id="GO:0022857">
    <property type="term" value="F:transmembrane transporter activity"/>
    <property type="evidence" value="ECO:0007669"/>
    <property type="project" value="InterPro"/>
</dbReference>
<evidence type="ECO:0000256" key="6">
    <source>
        <dbReference type="ARBA" id="ARBA00023136"/>
    </source>
</evidence>
<feature type="transmembrane region" description="Helical" evidence="7">
    <location>
        <begin position="398"/>
        <end position="416"/>
    </location>
</feature>
<dbReference type="Proteomes" id="UP000006620">
    <property type="component" value="Chromosome"/>
</dbReference>
<feature type="transmembrane region" description="Helical" evidence="7">
    <location>
        <begin position="46"/>
        <end position="65"/>
    </location>
</feature>
<feature type="transmembrane region" description="Helical" evidence="7">
    <location>
        <begin position="267"/>
        <end position="288"/>
    </location>
</feature>
<organism evidence="9 10">
    <name type="scientific">Paenibacillus mucilaginosus (strain KNP414)</name>
    <dbReference type="NCBI Taxonomy" id="1036673"/>
    <lineage>
        <taxon>Bacteria</taxon>
        <taxon>Bacillati</taxon>
        <taxon>Bacillota</taxon>
        <taxon>Bacilli</taxon>
        <taxon>Bacillales</taxon>
        <taxon>Paenibacillaceae</taxon>
        <taxon>Paenibacillus</taxon>
    </lineage>
</organism>
<feature type="transmembrane region" description="Helical" evidence="7">
    <location>
        <begin position="294"/>
        <end position="314"/>
    </location>
</feature>
<evidence type="ECO:0000256" key="4">
    <source>
        <dbReference type="ARBA" id="ARBA00022692"/>
    </source>
</evidence>
<accession>F8FE58</accession>
<dbReference type="InterPro" id="IPR020846">
    <property type="entry name" value="MFS_dom"/>
</dbReference>
<sequence>MVAESKEQRLITWGLLLGLILSSVDQTIVAAAMPNVLGEWGELSLYSWAFSVYMLASTVTMPIYGRLADLFGRKITYMAGMGLFLLGSLLCGMAGSIASFIAFRGVQGLGAGALMPIAFTIAADVFPPERRGRFMGLFSAVFAVSSIVGPALGGWMTELWSWRGIFWIQLPIGAAALYFVRKGLHEDVRRQQKPSVDGWGALLLAGGVTSLLTALVVGGETYAWGSAPALGWFAVSTLLLGAFIGVEMRVKEPLIPLRLFRLKTLGYGSLAGFFVSAGMFGAIAYVPLYVQGVMGLSASTAGSMLIPLMLSAAVTSMACGRWMLRTTFRGILLPSLALMLAGFLLLSRLDTDSSLPELLLSLILTGLGMGAVYPALGTAAQHAVDWQERGAATSCSQFFRSIGGTIGVSVLGSLLAGRMSAWQELLVSRSVSAAGSQLEAGARPEMVLLDPAGRASLPPELLSAGEAALSSAIGDVFLAGALFIAIGLAASTLLGSARLVQPSR</sequence>
<dbReference type="PATRIC" id="fig|1036673.3.peg.4903"/>
<evidence type="ECO:0000313" key="9">
    <source>
        <dbReference type="EMBL" id="AEI43817.1"/>
    </source>
</evidence>
<dbReference type="InterPro" id="IPR004638">
    <property type="entry name" value="EmrB-like"/>
</dbReference>
<dbReference type="KEGG" id="pms:KNP414_05293"/>
<evidence type="ECO:0000259" key="8">
    <source>
        <dbReference type="PROSITE" id="PS50850"/>
    </source>
</evidence>
<protein>
    <submittedName>
        <fullName evidence="9">Putative multidrug resistance protein</fullName>
    </submittedName>
</protein>
<keyword evidence="4 7" id="KW-0812">Transmembrane</keyword>
<keyword evidence="6 7" id="KW-0472">Membrane</keyword>
<keyword evidence="5 7" id="KW-1133">Transmembrane helix</keyword>
<feature type="transmembrane region" description="Helical" evidence="7">
    <location>
        <begin position="476"/>
        <end position="500"/>
    </location>
</feature>
<feature type="transmembrane region" description="Helical" evidence="7">
    <location>
        <begin position="109"/>
        <end position="127"/>
    </location>
</feature>
<dbReference type="PANTHER" id="PTHR23501">
    <property type="entry name" value="MAJOR FACILITATOR SUPERFAMILY"/>
    <property type="match status" value="1"/>
</dbReference>
<evidence type="ECO:0000256" key="2">
    <source>
        <dbReference type="ARBA" id="ARBA00022448"/>
    </source>
</evidence>
<gene>
    <name evidence="9" type="ordered locus">KNP414_05293</name>
</gene>
<feature type="transmembrane region" description="Helical" evidence="7">
    <location>
        <begin position="201"/>
        <end position="223"/>
    </location>
</feature>
<evidence type="ECO:0000313" key="10">
    <source>
        <dbReference type="Proteomes" id="UP000006620"/>
    </source>
</evidence>
<keyword evidence="3" id="KW-1003">Cell membrane</keyword>
<feature type="transmembrane region" description="Helical" evidence="7">
    <location>
        <begin position="77"/>
        <end position="103"/>
    </location>
</feature>
<feature type="domain" description="Major facilitator superfamily (MFS) profile" evidence="8">
    <location>
        <begin position="11"/>
        <end position="499"/>
    </location>
</feature>
<feature type="transmembrane region" description="Helical" evidence="7">
    <location>
        <begin position="229"/>
        <end position="246"/>
    </location>
</feature>
<evidence type="ECO:0000256" key="1">
    <source>
        <dbReference type="ARBA" id="ARBA00004651"/>
    </source>
</evidence>
<feature type="transmembrane region" description="Helical" evidence="7">
    <location>
        <begin position="358"/>
        <end position="377"/>
    </location>
</feature>
<dbReference type="InterPro" id="IPR011701">
    <property type="entry name" value="MFS"/>
</dbReference>
<feature type="transmembrane region" description="Helical" evidence="7">
    <location>
        <begin position="162"/>
        <end position="180"/>
    </location>
</feature>
<dbReference type="RefSeq" id="WP_013918970.1">
    <property type="nucleotide sequence ID" value="NC_015690.1"/>
</dbReference>
<dbReference type="FunFam" id="1.20.1720.10:FF:000004">
    <property type="entry name" value="EmrB/QacA family drug resistance transporter"/>
    <property type="match status" value="1"/>
</dbReference>